<dbReference type="Proteomes" id="UP000010472">
    <property type="component" value="Chromosome"/>
</dbReference>
<gene>
    <name evidence="1" type="ORF">Cri9333_1577</name>
</gene>
<organism evidence="1 2">
    <name type="scientific">Crinalium epipsammum PCC 9333</name>
    <dbReference type="NCBI Taxonomy" id="1173022"/>
    <lineage>
        <taxon>Bacteria</taxon>
        <taxon>Bacillati</taxon>
        <taxon>Cyanobacteriota</taxon>
        <taxon>Cyanophyceae</taxon>
        <taxon>Gomontiellales</taxon>
        <taxon>Gomontiellaceae</taxon>
        <taxon>Crinalium</taxon>
    </lineage>
</organism>
<name>K9VY71_9CYAN</name>
<dbReference type="AlphaFoldDB" id="K9VY71"/>
<dbReference type="STRING" id="1173022.Cri9333_1577"/>
<dbReference type="KEGG" id="cep:Cri9333_1577"/>
<evidence type="ECO:0000313" key="2">
    <source>
        <dbReference type="Proteomes" id="UP000010472"/>
    </source>
</evidence>
<dbReference type="OrthoDB" id="495507at2"/>
<dbReference type="HOGENOM" id="CLU_2896521_0_0_3"/>
<dbReference type="RefSeq" id="WP_015202588.1">
    <property type="nucleotide sequence ID" value="NC_019753.1"/>
</dbReference>
<keyword evidence="2" id="KW-1185">Reference proteome</keyword>
<protein>
    <submittedName>
        <fullName evidence="1">Uncharacterized protein</fullName>
    </submittedName>
</protein>
<accession>K9VY71</accession>
<dbReference type="EMBL" id="CP003620">
    <property type="protein sequence ID" value="AFZ12467.1"/>
    <property type="molecule type" value="Genomic_DNA"/>
</dbReference>
<evidence type="ECO:0000313" key="1">
    <source>
        <dbReference type="EMBL" id="AFZ12467.1"/>
    </source>
</evidence>
<reference evidence="1 2" key="1">
    <citation type="submission" date="2012-06" db="EMBL/GenBank/DDBJ databases">
        <title>Finished chromosome of genome of Crinalium epipsammum PCC 9333.</title>
        <authorList>
            <consortium name="US DOE Joint Genome Institute"/>
            <person name="Gugger M."/>
            <person name="Coursin T."/>
            <person name="Rippka R."/>
            <person name="Tandeau De Marsac N."/>
            <person name="Huntemann M."/>
            <person name="Wei C.-L."/>
            <person name="Han J."/>
            <person name="Detter J.C."/>
            <person name="Han C."/>
            <person name="Tapia R."/>
            <person name="Davenport K."/>
            <person name="Daligault H."/>
            <person name="Erkkila T."/>
            <person name="Gu W."/>
            <person name="Munk A.C.C."/>
            <person name="Teshima H."/>
            <person name="Xu Y."/>
            <person name="Chain P."/>
            <person name="Chen A."/>
            <person name="Krypides N."/>
            <person name="Mavromatis K."/>
            <person name="Markowitz V."/>
            <person name="Szeto E."/>
            <person name="Ivanova N."/>
            <person name="Mikhailova N."/>
            <person name="Ovchinnikova G."/>
            <person name="Pagani I."/>
            <person name="Pati A."/>
            <person name="Goodwin L."/>
            <person name="Peters L."/>
            <person name="Pitluck S."/>
            <person name="Woyke T."/>
            <person name="Kerfeld C."/>
        </authorList>
    </citation>
    <scope>NUCLEOTIDE SEQUENCE [LARGE SCALE GENOMIC DNA]</scope>
    <source>
        <strain evidence="1 2">PCC 9333</strain>
    </source>
</reference>
<sequence>MFAREFQTKINKGFIQLPEEYQQEFNPDQEVKVIILQPAQIREHTAFLNGYTVEDEGLYDDY</sequence>
<proteinExistence type="predicted"/>